<dbReference type="RefSeq" id="XP_047778483.1">
    <property type="nucleotide sequence ID" value="XM_047923858.1"/>
</dbReference>
<dbReference type="PROSITE" id="PS50929">
    <property type="entry name" value="ABC_TM1F"/>
    <property type="match status" value="2"/>
</dbReference>
<evidence type="ECO:0000259" key="12">
    <source>
        <dbReference type="PROSITE" id="PS50954"/>
    </source>
</evidence>
<feature type="transmembrane region" description="Helical" evidence="9">
    <location>
        <begin position="1016"/>
        <end position="1046"/>
    </location>
</feature>
<proteinExistence type="predicted"/>
<evidence type="ECO:0000256" key="1">
    <source>
        <dbReference type="ARBA" id="ARBA00004370"/>
    </source>
</evidence>
<keyword evidence="7 9" id="KW-0472">Membrane</keyword>
<feature type="transmembrane region" description="Helical" evidence="9">
    <location>
        <begin position="26"/>
        <end position="47"/>
    </location>
</feature>
<dbReference type="InterPro" id="IPR003439">
    <property type="entry name" value="ABC_transporter-like_ATP-bd"/>
</dbReference>
<dbReference type="InterPro" id="IPR003593">
    <property type="entry name" value="AAA+_ATPase"/>
</dbReference>
<feature type="compositionally biased region" description="Polar residues" evidence="8">
    <location>
        <begin position="422"/>
        <end position="432"/>
    </location>
</feature>
<feature type="transmembrane region" description="Helical" evidence="9">
    <location>
        <begin position="1197"/>
        <end position="1226"/>
    </location>
</feature>
<dbReference type="CDD" id="cd03244">
    <property type="entry name" value="ABCC_MRP_domain2"/>
    <property type="match status" value="1"/>
</dbReference>
<feature type="transmembrane region" description="Helical" evidence="9">
    <location>
        <begin position="582"/>
        <end position="602"/>
    </location>
</feature>
<evidence type="ECO:0000259" key="10">
    <source>
        <dbReference type="PROSITE" id="PS50893"/>
    </source>
</evidence>
<dbReference type="Gene3D" id="3.40.50.300">
    <property type="entry name" value="P-loop containing nucleotide triphosphate hydrolases"/>
    <property type="match status" value="2"/>
</dbReference>
<dbReference type="InterPro" id="IPR050173">
    <property type="entry name" value="ABC_transporter_C-like"/>
</dbReference>
<feature type="domain" description="ABC transporter" evidence="10">
    <location>
        <begin position="1296"/>
        <end position="1528"/>
    </location>
</feature>
<feature type="domain" description="ABC transmembrane type-1" evidence="11">
    <location>
        <begin position="449"/>
        <end position="608"/>
    </location>
</feature>
<keyword evidence="14" id="KW-1185">Reference proteome</keyword>
<evidence type="ECO:0000256" key="6">
    <source>
        <dbReference type="ARBA" id="ARBA00022989"/>
    </source>
</evidence>
<feature type="domain" description="ABC transmembrane type-1" evidence="11">
    <location>
        <begin position="992"/>
        <end position="1251"/>
    </location>
</feature>
<evidence type="ECO:0008006" key="15">
    <source>
        <dbReference type="Google" id="ProtNLM"/>
    </source>
</evidence>
<dbReference type="InterPro" id="IPR027417">
    <property type="entry name" value="P-loop_NTPase"/>
</dbReference>
<dbReference type="Proteomes" id="UP000814176">
    <property type="component" value="Unassembled WGS sequence"/>
</dbReference>
<dbReference type="PROSITE" id="PS50893">
    <property type="entry name" value="ABC_TRANSPORTER_2"/>
    <property type="match status" value="2"/>
</dbReference>
<dbReference type="Pfam" id="PF00005">
    <property type="entry name" value="ABC_tran"/>
    <property type="match status" value="2"/>
</dbReference>
<keyword evidence="6 9" id="KW-1133">Transmembrane helix</keyword>
<dbReference type="CDD" id="cd18596">
    <property type="entry name" value="ABC_6TM_VMR1_D1_like"/>
    <property type="match status" value="1"/>
</dbReference>
<protein>
    <recommendedName>
        <fullName evidence="15">ATP-binding cassette transporter</fullName>
    </recommendedName>
</protein>
<accession>A0ABQ8KFB7</accession>
<feature type="transmembrane region" description="Helical" evidence="9">
    <location>
        <begin position="471"/>
        <end position="490"/>
    </location>
</feature>
<feature type="transmembrane region" description="Helical" evidence="9">
    <location>
        <begin position="977"/>
        <end position="1004"/>
    </location>
</feature>
<feature type="domain" description="LEM" evidence="12">
    <location>
        <begin position="246"/>
        <end position="291"/>
    </location>
</feature>
<dbReference type="CDD" id="cd18604">
    <property type="entry name" value="ABC_6TM_VMR1_D2_like"/>
    <property type="match status" value="1"/>
</dbReference>
<keyword evidence="3 9" id="KW-0812">Transmembrane</keyword>
<sequence>MDDTFPTLFAMIEPSLNFSDKWDDPLYIPALVAIVSALSFVFTIPFFKSDKQVCDAEGESERPKLARYLDQQGGMFILVFKGTRLLCVLALLALAVNQVIVGVHPQPNLVPWFELRLTAAYAYASLLALLTVTARSPLSRNASLHLTVLLLVTWGLYVYRDVWPLATFTLTPLDSAEGGILWAKVALLTVSAVIVPLCIPRSYVPLDPQEPTAPHPEQTASLLSLIVYGWIDPTVWKAYRQPQMKLEDLPPLADYDRTKNLVQRGLPHLDPFQTPKRRHFFWRLMRVFGKEYTVLGLMLALRVCSELFSDCMVSYIEQGGEGMTVRPWVWIFLLFLGPTAGTFAFQWYIYTAATLTVRAKAMITQLVFEHALRVRMKAETAGAKAAPSTPGRTPDTASLAEPASANGTNGMETDNGEDATLRGSSTETTATTKDGEDSSKEGSSGGASNLVGRINNLVTTDMQTIDHGRDFIFVLVEVPTQLALCTWFLYSVLGWSAFVGMGVMGCMLPLPGYVASFVHGLQEKKMAKTDARVQTVSELLGVVRMIKLFGWEPRVAEQVAEKREEEMSFVRSLRMREFLMNYVNHLIPLVTMIVTYAVYTLLMKQTLTGMCLTLRYELQQTFLMIPFIIQAKVSVDRVDKFLNETELLDEYSATGDDVVEVLGNGPNNGDAIGFRNVSFTWTASTEGNMTPTPQRRVFRLSIDDELVFKRGRINLILGPTGSGKTSMLMALLGEMHYIPNGPDSYVNLPRSCGVAYAAQESWVQNETIKDNILFGSPYDEERYNKVIEQCGLTRDLELLEAGDLTEVGEKGLTLRFNDGRDSSSMAQARITLARAIYSPAEILLLDDVLAALDVHTSQWIVGKCFKGDLVRGRTIILVTHNVAIARPIADFVVSLGTDGRVHSQGTLAGALEASEELASEISEKTKEAGEEVDATIPDTTEKEKKGKLILEEEVSMGQVGWSAFKLFLGSLGGRHPLIFWMACLGCYLTCEITSTFQVWFLGLWARQYDQMPPEKVSVAFYVVTYALIQGVTVMLFSTSYLIYLFGSLRASIVIHSSLMSSILGATLRWLDMTPASRIITRCTQDIQAIDNQIVDYFFWWMEHSGIMATRLGAVVIMSPLMLIPGSTIFVLGALCGYLYINTQLNTKREMSLAQAPVLGHFGAAITGLVSIRAYGAQDMFRQESYARIDKFTRIARSFYVLYQWIAIRVDTLAALFTAGLGVYMIYGPPQDPSSIGFSLNMAVEFSSCIIWWIKLSNELQIHGNLERIQQYLSIEQEAKPTTSGVPPAYWPASSVLRVEKLSARYSSDGPRVLHEISFEVKSGERVGIVGRTGSGKSSLTLALLRCILTEGKVYYDGIATDTLNLDALRSKITIIPQSPELLSGTLRENLDPFHEHDDAVLNDALRSAGLFSLQKETDEGKITLDSQIASGGGNLSVGQRQILALARAIVRQSKLLILDEDYETDTVIQASLRGELRKDITLLTIAHRLQTIMDSDKIMVLDAGRIVEYGAPSELLKIENGLLRALVNESADKEKLLGLAEGKTASSSA</sequence>
<evidence type="ECO:0000256" key="8">
    <source>
        <dbReference type="SAM" id="MobiDB-lite"/>
    </source>
</evidence>
<keyword evidence="2" id="KW-0813">Transport</keyword>
<feature type="transmembrane region" description="Helical" evidence="9">
    <location>
        <begin position="1052"/>
        <end position="1070"/>
    </location>
</feature>
<name>A0ABQ8KFB7_9APHY</name>
<evidence type="ECO:0000256" key="3">
    <source>
        <dbReference type="ARBA" id="ARBA00022692"/>
    </source>
</evidence>
<feature type="region of interest" description="Disordered" evidence="8">
    <location>
        <begin position="380"/>
        <end position="447"/>
    </location>
</feature>
<evidence type="ECO:0000313" key="14">
    <source>
        <dbReference type="Proteomes" id="UP000814176"/>
    </source>
</evidence>
<evidence type="ECO:0000259" key="11">
    <source>
        <dbReference type="PROSITE" id="PS50929"/>
    </source>
</evidence>
<evidence type="ECO:0000256" key="9">
    <source>
        <dbReference type="SAM" id="Phobius"/>
    </source>
</evidence>
<dbReference type="PANTHER" id="PTHR24223:SF356">
    <property type="entry name" value="ATP-BINDING CASSETTE TRANSPORTER ABC4"/>
    <property type="match status" value="1"/>
</dbReference>
<feature type="transmembrane region" description="Helical" evidence="9">
    <location>
        <begin position="496"/>
        <end position="518"/>
    </location>
</feature>
<dbReference type="SMART" id="SM00382">
    <property type="entry name" value="AAA"/>
    <property type="match status" value="2"/>
</dbReference>
<dbReference type="Gene3D" id="1.20.1560.10">
    <property type="entry name" value="ABC transporter type 1, transmembrane domain"/>
    <property type="match status" value="2"/>
</dbReference>
<dbReference type="PANTHER" id="PTHR24223">
    <property type="entry name" value="ATP-BINDING CASSETTE SUB-FAMILY C"/>
    <property type="match status" value="1"/>
</dbReference>
<feature type="transmembrane region" description="Helical" evidence="9">
    <location>
        <begin position="109"/>
        <end position="130"/>
    </location>
</feature>
<gene>
    <name evidence="13" type="ORF">C8Q71DRAFT_761194</name>
</gene>
<reference evidence="13 14" key="1">
    <citation type="journal article" date="2021" name="Environ. Microbiol.">
        <title>Gene family expansions and transcriptome signatures uncover fungal adaptations to wood decay.</title>
        <authorList>
            <person name="Hage H."/>
            <person name="Miyauchi S."/>
            <person name="Viragh M."/>
            <person name="Drula E."/>
            <person name="Min B."/>
            <person name="Chaduli D."/>
            <person name="Navarro D."/>
            <person name="Favel A."/>
            <person name="Norest M."/>
            <person name="Lesage-Meessen L."/>
            <person name="Balint B."/>
            <person name="Merenyi Z."/>
            <person name="de Eugenio L."/>
            <person name="Morin E."/>
            <person name="Martinez A.T."/>
            <person name="Baldrian P."/>
            <person name="Stursova M."/>
            <person name="Martinez M.J."/>
            <person name="Novotny C."/>
            <person name="Magnuson J.K."/>
            <person name="Spatafora J.W."/>
            <person name="Maurice S."/>
            <person name="Pangilinan J."/>
            <person name="Andreopoulos W."/>
            <person name="LaButti K."/>
            <person name="Hundley H."/>
            <person name="Na H."/>
            <person name="Kuo A."/>
            <person name="Barry K."/>
            <person name="Lipzen A."/>
            <person name="Henrissat B."/>
            <person name="Riley R."/>
            <person name="Ahrendt S."/>
            <person name="Nagy L.G."/>
            <person name="Grigoriev I.V."/>
            <person name="Martin F."/>
            <person name="Rosso M.N."/>
        </authorList>
    </citation>
    <scope>NUCLEOTIDE SEQUENCE [LARGE SCALE GENOMIC DNA]</scope>
    <source>
        <strain evidence="13 14">CIRM-BRFM 1785</strain>
    </source>
</reference>
<organism evidence="13 14">
    <name type="scientific">Rhodofomes roseus</name>
    <dbReference type="NCBI Taxonomy" id="34475"/>
    <lineage>
        <taxon>Eukaryota</taxon>
        <taxon>Fungi</taxon>
        <taxon>Dikarya</taxon>
        <taxon>Basidiomycota</taxon>
        <taxon>Agaricomycotina</taxon>
        <taxon>Agaricomycetes</taxon>
        <taxon>Polyporales</taxon>
        <taxon>Rhodofomes</taxon>
    </lineage>
</organism>
<feature type="transmembrane region" description="Helical" evidence="9">
    <location>
        <begin position="292"/>
        <end position="316"/>
    </location>
</feature>
<feature type="domain" description="ABC transporter" evidence="10">
    <location>
        <begin position="672"/>
        <end position="923"/>
    </location>
</feature>
<evidence type="ECO:0000256" key="5">
    <source>
        <dbReference type="ARBA" id="ARBA00022840"/>
    </source>
</evidence>
<evidence type="ECO:0000256" key="4">
    <source>
        <dbReference type="ARBA" id="ARBA00022741"/>
    </source>
</evidence>
<feature type="transmembrane region" description="Helical" evidence="9">
    <location>
        <begin position="1152"/>
        <end position="1176"/>
    </location>
</feature>
<feature type="transmembrane region" description="Helical" evidence="9">
    <location>
        <begin position="85"/>
        <end position="103"/>
    </location>
</feature>
<feature type="transmembrane region" description="Helical" evidence="9">
    <location>
        <begin position="1111"/>
        <end position="1140"/>
    </location>
</feature>
<dbReference type="EMBL" id="JADCUA010000011">
    <property type="protein sequence ID" value="KAH9836198.1"/>
    <property type="molecule type" value="Genomic_DNA"/>
</dbReference>
<dbReference type="PROSITE" id="PS50954">
    <property type="entry name" value="LEM"/>
    <property type="match status" value="1"/>
</dbReference>
<feature type="transmembrane region" description="Helical" evidence="9">
    <location>
        <begin position="328"/>
        <end position="350"/>
    </location>
</feature>
<keyword evidence="5" id="KW-0067">ATP-binding</keyword>
<feature type="transmembrane region" description="Helical" evidence="9">
    <location>
        <begin position="179"/>
        <end position="199"/>
    </location>
</feature>
<dbReference type="GeneID" id="72004590"/>
<feature type="transmembrane region" description="Helical" evidence="9">
    <location>
        <begin position="142"/>
        <end position="159"/>
    </location>
</feature>
<evidence type="ECO:0000256" key="2">
    <source>
        <dbReference type="ARBA" id="ARBA00022448"/>
    </source>
</evidence>
<dbReference type="SUPFAM" id="SSF52540">
    <property type="entry name" value="P-loop containing nucleoside triphosphate hydrolases"/>
    <property type="match status" value="2"/>
</dbReference>
<dbReference type="InterPro" id="IPR036640">
    <property type="entry name" value="ABC1_TM_sf"/>
</dbReference>
<comment type="caution">
    <text evidence="13">The sequence shown here is derived from an EMBL/GenBank/DDBJ whole genome shotgun (WGS) entry which is preliminary data.</text>
</comment>
<dbReference type="Pfam" id="PF00664">
    <property type="entry name" value="ABC_membrane"/>
    <property type="match status" value="2"/>
</dbReference>
<dbReference type="InterPro" id="IPR011527">
    <property type="entry name" value="ABC1_TM_dom"/>
</dbReference>
<keyword evidence="4" id="KW-0547">Nucleotide-binding</keyword>
<dbReference type="SUPFAM" id="SSF90123">
    <property type="entry name" value="ABC transporter transmembrane region"/>
    <property type="match status" value="2"/>
</dbReference>
<evidence type="ECO:0000313" key="13">
    <source>
        <dbReference type="EMBL" id="KAH9836198.1"/>
    </source>
</evidence>
<dbReference type="InterPro" id="IPR003887">
    <property type="entry name" value="LEM_dom"/>
</dbReference>
<evidence type="ECO:0000256" key="7">
    <source>
        <dbReference type="ARBA" id="ARBA00023136"/>
    </source>
</evidence>
<comment type="subcellular location">
    <subcellularLocation>
        <location evidence="1">Membrane</location>
    </subcellularLocation>
</comment>